<dbReference type="EC" id="2.7.1.71" evidence="21"/>
<evidence type="ECO:0000259" key="24">
    <source>
        <dbReference type="Pfam" id="PF01761"/>
    </source>
</evidence>
<dbReference type="Proteomes" id="UP000799776">
    <property type="component" value="Unassembled WGS sequence"/>
</dbReference>
<keyword evidence="29" id="KW-1185">Reference proteome</keyword>
<comment type="catalytic activity">
    <reaction evidence="21 22">
        <text>3-dehydroquinate = 3-dehydroshikimate + H2O</text>
        <dbReference type="Rhea" id="RHEA:21096"/>
        <dbReference type="ChEBI" id="CHEBI:15377"/>
        <dbReference type="ChEBI" id="CHEBI:16630"/>
        <dbReference type="ChEBI" id="CHEBI:32364"/>
        <dbReference type="EC" id="4.2.1.10"/>
    </reaction>
</comment>
<feature type="binding site" evidence="21">
    <location>
        <begin position="87"/>
        <end position="90"/>
    </location>
    <ligand>
        <name>NAD(+)</name>
        <dbReference type="ChEBI" id="CHEBI:57540"/>
    </ligand>
</feature>
<dbReference type="Gene3D" id="3.20.20.70">
    <property type="entry name" value="Aldolase class I"/>
    <property type="match status" value="1"/>
</dbReference>
<dbReference type="GO" id="GO:0003856">
    <property type="term" value="F:3-dehydroquinate synthase activity"/>
    <property type="evidence" value="ECO:0007669"/>
    <property type="project" value="UniProtKB-UniRule"/>
</dbReference>
<feature type="binding site" evidence="21">
    <location>
        <position position="150"/>
    </location>
    <ligand>
        <name>7-phospho-2-dehydro-3-deoxy-D-arabino-heptonate</name>
        <dbReference type="ChEBI" id="CHEBI:58394"/>
    </ligand>
</feature>
<feature type="binding site" evidence="21">
    <location>
        <position position="134"/>
    </location>
    <ligand>
        <name>7-phospho-2-dehydro-3-deoxy-D-arabino-heptonate</name>
        <dbReference type="ChEBI" id="CHEBI:58394"/>
    </ligand>
</feature>
<comment type="similarity">
    <text evidence="21 22">In the C-terminal section; belongs to the shikimate dehydrogenase family.</text>
</comment>
<dbReference type="InterPro" id="IPR008289">
    <property type="entry name" value="Pentafunct_AroM"/>
</dbReference>
<dbReference type="CDD" id="cd08195">
    <property type="entry name" value="DHQS"/>
    <property type="match status" value="1"/>
</dbReference>
<evidence type="ECO:0000256" key="14">
    <source>
        <dbReference type="ARBA" id="ARBA00023002"/>
    </source>
</evidence>
<dbReference type="FunFam" id="3.40.50.300:FF:001256">
    <property type="entry name" value="Pentafunctional AROM polypeptide"/>
    <property type="match status" value="1"/>
</dbReference>
<dbReference type="FunFam" id="1.20.1090.10:FF:000007">
    <property type="entry name" value="Pentafunctional AROM polypeptide"/>
    <property type="match status" value="1"/>
</dbReference>
<dbReference type="Pfam" id="PF08501">
    <property type="entry name" value="Shikimate_dh_N"/>
    <property type="match status" value="1"/>
</dbReference>
<feature type="domain" description="SDH C-terminal" evidence="26">
    <location>
        <begin position="1563"/>
        <end position="1593"/>
    </location>
</feature>
<dbReference type="Gene3D" id="3.65.10.10">
    <property type="entry name" value="Enolpyruvate transferase domain"/>
    <property type="match status" value="2"/>
</dbReference>
<feature type="binding site" evidence="21">
    <location>
        <position position="123"/>
    </location>
    <ligand>
        <name>NAD(+)</name>
        <dbReference type="ChEBI" id="CHEBI:57540"/>
    </ligand>
</feature>
<evidence type="ECO:0000256" key="19">
    <source>
        <dbReference type="ARBA" id="ARBA00048567"/>
    </source>
</evidence>
<evidence type="ECO:0000259" key="23">
    <source>
        <dbReference type="Pfam" id="PF00275"/>
    </source>
</evidence>
<feature type="binding site" evidence="21">
    <location>
        <begin position="874"/>
        <end position="881"/>
    </location>
    <ligand>
        <name>ATP</name>
        <dbReference type="ChEBI" id="CHEBI:30616"/>
    </ligand>
</feature>
<evidence type="ECO:0000256" key="22">
    <source>
        <dbReference type="PIRNR" id="PIRNR000514"/>
    </source>
</evidence>
<dbReference type="NCBIfam" id="TIGR01093">
    <property type="entry name" value="aroD"/>
    <property type="match status" value="1"/>
</dbReference>
<comment type="catalytic activity">
    <reaction evidence="21 22">
        <text>7-phospho-2-dehydro-3-deoxy-D-arabino-heptonate = 3-dehydroquinate + phosphate</text>
        <dbReference type="Rhea" id="RHEA:21968"/>
        <dbReference type="ChEBI" id="CHEBI:32364"/>
        <dbReference type="ChEBI" id="CHEBI:43474"/>
        <dbReference type="ChEBI" id="CHEBI:58394"/>
        <dbReference type="EC" id="4.2.3.4"/>
    </reaction>
</comment>
<evidence type="ECO:0000256" key="18">
    <source>
        <dbReference type="ARBA" id="ARBA00044633"/>
    </source>
</evidence>
<dbReference type="PROSITE" id="PS01128">
    <property type="entry name" value="SHIKIMATE_KINASE"/>
    <property type="match status" value="1"/>
</dbReference>
<keyword evidence="15 21" id="KW-0057">Aromatic amino acid biosynthesis</keyword>
<dbReference type="SUPFAM" id="SSF55205">
    <property type="entry name" value="EPT/RTPC-like"/>
    <property type="match status" value="1"/>
</dbReference>
<dbReference type="GO" id="GO:0004764">
    <property type="term" value="F:shikimate 3-dehydrogenase (NADP+) activity"/>
    <property type="evidence" value="ECO:0007669"/>
    <property type="project" value="UniProtKB-UniRule"/>
</dbReference>
<feature type="binding site" evidence="21">
    <location>
        <begin position="143"/>
        <end position="144"/>
    </location>
    <ligand>
        <name>NAD(+)</name>
        <dbReference type="ChEBI" id="CHEBI:57540"/>
    </ligand>
</feature>
<evidence type="ECO:0000256" key="20">
    <source>
        <dbReference type="ARBA" id="ARBA00054455"/>
    </source>
</evidence>
<dbReference type="Pfam" id="PF01761">
    <property type="entry name" value="DHQ_synthase"/>
    <property type="match status" value="1"/>
</dbReference>
<dbReference type="InterPro" id="IPR023193">
    <property type="entry name" value="EPSP_synthase_CS"/>
</dbReference>
<comment type="similarity">
    <text evidence="21 22">In the 2nd section; belongs to the EPSP synthase family.</text>
</comment>
<evidence type="ECO:0000256" key="2">
    <source>
        <dbReference type="ARBA" id="ARBA00004811"/>
    </source>
</evidence>
<gene>
    <name evidence="28" type="ORF">K490DRAFT_68891</name>
</gene>
<feature type="domain" description="3-dehydroquinate synthase C-terminal" evidence="27">
    <location>
        <begin position="195"/>
        <end position="362"/>
    </location>
</feature>
<feature type="binding site" evidence="21">
    <location>
        <position position="198"/>
    </location>
    <ligand>
        <name>Zn(2+)</name>
        <dbReference type="ChEBI" id="CHEBI:29105"/>
        <note>catalytic</note>
    </ligand>
</feature>
<feature type="active site" description="Proton acceptor; for 3-dehydroquinate synthase activity" evidence="21">
    <location>
        <position position="264"/>
    </location>
</feature>
<dbReference type="EMBL" id="ML978743">
    <property type="protein sequence ID" value="KAF2084282.1"/>
    <property type="molecule type" value="Genomic_DNA"/>
</dbReference>
<evidence type="ECO:0000256" key="9">
    <source>
        <dbReference type="ARBA" id="ARBA00022741"/>
    </source>
</evidence>
<dbReference type="GO" id="GO:0009073">
    <property type="term" value="P:aromatic amino acid family biosynthetic process"/>
    <property type="evidence" value="ECO:0007669"/>
    <property type="project" value="UniProtKB-UniRule"/>
</dbReference>
<evidence type="ECO:0000256" key="6">
    <source>
        <dbReference type="ARBA" id="ARBA00022605"/>
    </source>
</evidence>
<comment type="catalytic activity">
    <reaction evidence="19 21 22">
        <text>shikimate + ATP = 3-phosphoshikimate + ADP + H(+)</text>
        <dbReference type="Rhea" id="RHEA:13121"/>
        <dbReference type="ChEBI" id="CHEBI:15378"/>
        <dbReference type="ChEBI" id="CHEBI:30616"/>
        <dbReference type="ChEBI" id="CHEBI:36208"/>
        <dbReference type="ChEBI" id="CHEBI:145989"/>
        <dbReference type="ChEBI" id="CHEBI:456216"/>
        <dbReference type="EC" id="2.7.1.71"/>
    </reaction>
</comment>
<dbReference type="PROSITE" id="PS00104">
    <property type="entry name" value="EPSP_SYNTHASE_1"/>
    <property type="match status" value="1"/>
</dbReference>
<dbReference type="Gene3D" id="3.40.50.300">
    <property type="entry name" value="P-loop containing nucleotide triphosphate hydrolases"/>
    <property type="match status" value="1"/>
</dbReference>
<keyword evidence="10 21" id="KW-0418">Kinase</keyword>
<evidence type="ECO:0000259" key="27">
    <source>
        <dbReference type="Pfam" id="PF24621"/>
    </source>
</evidence>
<reference evidence="28" key="1">
    <citation type="journal article" date="2020" name="Stud. Mycol.">
        <title>101 Dothideomycetes genomes: a test case for predicting lifestyles and emergence of pathogens.</title>
        <authorList>
            <person name="Haridas S."/>
            <person name="Albert R."/>
            <person name="Binder M."/>
            <person name="Bloem J."/>
            <person name="Labutti K."/>
            <person name="Salamov A."/>
            <person name="Andreopoulos B."/>
            <person name="Baker S."/>
            <person name="Barry K."/>
            <person name="Bills G."/>
            <person name="Bluhm B."/>
            <person name="Cannon C."/>
            <person name="Castanera R."/>
            <person name="Culley D."/>
            <person name="Daum C."/>
            <person name="Ezra D."/>
            <person name="Gonzalez J."/>
            <person name="Henrissat B."/>
            <person name="Kuo A."/>
            <person name="Liang C."/>
            <person name="Lipzen A."/>
            <person name="Lutzoni F."/>
            <person name="Magnuson J."/>
            <person name="Mondo S."/>
            <person name="Nolan M."/>
            <person name="Ohm R."/>
            <person name="Pangilinan J."/>
            <person name="Park H.-J."/>
            <person name="Ramirez L."/>
            <person name="Alfaro M."/>
            <person name="Sun H."/>
            <person name="Tritt A."/>
            <person name="Yoshinaga Y."/>
            <person name="Zwiers L.-H."/>
            <person name="Turgeon B."/>
            <person name="Goodwin S."/>
            <person name="Spatafora J."/>
            <person name="Crous P."/>
            <person name="Grigoriev I."/>
        </authorList>
    </citation>
    <scope>NUCLEOTIDE SEQUENCE</scope>
    <source>
        <strain evidence="28">CBS 121410</strain>
    </source>
</reference>
<evidence type="ECO:0000256" key="17">
    <source>
        <dbReference type="ARBA" id="ARBA00023268"/>
    </source>
</evidence>
<dbReference type="SUPFAM" id="SSF52540">
    <property type="entry name" value="P-loop containing nucleoside triphosphate hydrolases"/>
    <property type="match status" value="1"/>
</dbReference>
<dbReference type="InterPro" id="IPR001381">
    <property type="entry name" value="DHquinase_I"/>
</dbReference>
<keyword evidence="12 21" id="KW-0067">ATP-binding</keyword>
<dbReference type="Gene3D" id="3.40.50.720">
    <property type="entry name" value="NAD(P)-binding Rossmann-like Domain"/>
    <property type="match status" value="1"/>
</dbReference>
<sequence length="1597" mass="172635">MNGTSTGEGPTRVPILGKDTIVVEYGLWNNFVAEDLLKNITSSTYVLITDTNIGSLYVPSFEQSFKHQAAALGSNARLLSYSIPPGENSKSRSTKATVEDWLLRQGCTRDTVIIALGGGVIGDMIGFVAATYMRGVRFVQVPTTLLSMVDSSIGGKTAIDTPAGKNLVGAFWQPERIYIDLQFLETLPKREVINGMAEVVKTAAIWNEEEFAALEENATIIMKTLDVKPVQGQRRMAEIASILKRIVLGSVRVKAHVVSADEREGGLRNLLNFGHSIGHAMEAILTPQILHGECVAIGMVKEAELARYLGVLQPGAVARLTKCISSYGLPTSLGDKLVRKRSANKHCPVDDLISIMAVDKKNDGQKKKIVLLSGIGRTYEKKASVVADRDIRIILSPSIVVHPGVAQSLNVSCTPPGSKSVSNRVLVLAALGSGPCRITNLLHSDDTQVMLSAIAKLGGATFSWEDDGKVLVVNGNGGQLQASPDELYLGNAGTASRFLTTVASLAKQSAVSSTVLTGNARMKERPIGPLVDSLRTNGVEIDFLEKQGSLPLCIAASGGFAGGEIELTATVSSQYVSSILMCAPYAKEPVTLRLVGGKVISQPYIDMTIAMMASFGVQVKRSETEENTYHIPRQAYSNPAAYEVESDASSATYPLAIAAITGTTCTVPNIGSKSLQGDARFAVDVLRPMGCTVEQTDHSTTVTGPPKGQLKALTEVDMEPMTDAFLTASVLAAVASSNGTTATTRITGIANQRVKECNRIAAMRLELAKFGVVCREHDDGIEIDGRDYALESPKEGIHCYDDHRVAMSFGVLSLVTPSPILILEKDCTAKTWPGFWDSLSQLFGVYLEGNEPQVTTHQHGLVKKTSDKSMFIIGMRGAGKTTTGGWASRILGWPLLDLDTALEEQVGLPIPDIVRQHGWDFFRDEELKLLNRVIKEKPTGHILACGGGIVEIPAARDVLGNWTKDGGHVLLVTRDIVKVMEFLNIDKTRPAYVDPMMSVWLRRKDWYTQCSNFQFHSQTVEESGLANTLEDFSRFLAVISGRVSALEDIKRKKESFFVCLSLPQLGPASRTLEQAVVGSDAVELRVDLLEDPNGKEGIPSTEFLIEQVAILRSSVALPLIFTLRSRGQGGKFPDGETEEALKLYKLALRLGFEFIDLEITYPEELLQEVVANKSFSKIIASHHDPKSELDWSNGSWIPHYNKALQYGDVIKLVGVARGIQDNYTLAEFKTWAETTHPTPLIAINMGVHGKLSRIMNNFMTPVSHPVLPNSTAPGQLSAADIRRGLALLGQIQPKKFFVTGYPVSQSRSPPMHNTLFAETGLPHTYGRFETQNIADIKDLIRAPDFGGASVTMPLKLDVRPYIDGVGPEVDIIGALNTIVPEEVVDSTAGTVSTQLIGRNTDWQGMVLVLRNAGAQSSAVGESGLVIGGGGTARAAIYALRSMSYSPIYLLGRSPSKMAALAKSFPEDYNLVVLPSVDDVQAMADKAVPSVAIGTIPADQPIESNMREVLCQVFEKGSKVDGSMPGTSQAVKQPKRILLEMAYKPPVTALMQLATDAGWRMINGLEVLVGQGIYQFRYWTGITPLYDVARAAVLGNVA</sequence>
<name>A0A9P4HPG5_9PEZI</name>
<dbReference type="EC" id="1.1.1.25" evidence="21"/>
<dbReference type="GO" id="GO:0008652">
    <property type="term" value="P:amino acid biosynthetic process"/>
    <property type="evidence" value="ECO:0007669"/>
    <property type="project" value="UniProtKB-KW"/>
</dbReference>
<dbReference type="Pfam" id="PF00275">
    <property type="entry name" value="EPSP_synthase"/>
    <property type="match status" value="1"/>
</dbReference>
<dbReference type="CDD" id="cd01065">
    <property type="entry name" value="NAD_bind_Shikimate_DH"/>
    <property type="match status" value="1"/>
</dbReference>
<keyword evidence="7 21" id="KW-0808">Transferase</keyword>
<comment type="cofactor">
    <cofactor evidence="21 22">
        <name>Zn(2+)</name>
        <dbReference type="ChEBI" id="CHEBI:29105"/>
    </cofactor>
    <text evidence="21 22">Binds 2 Zn(2+) ions per subunit.</text>
</comment>
<dbReference type="CDD" id="cd01556">
    <property type="entry name" value="EPSP_synthase"/>
    <property type="match status" value="1"/>
</dbReference>
<dbReference type="InterPro" id="IPR018508">
    <property type="entry name" value="3-dehydroquinate_DH_AS"/>
</dbReference>
<comment type="similarity">
    <text evidence="21 22">In the 4th section; belongs to the type-I 3-dehydroquinase family.</text>
</comment>
<dbReference type="GO" id="GO:0003866">
    <property type="term" value="F:3-phosphoshikimate 1-carboxyvinyltransferase activity"/>
    <property type="evidence" value="ECO:0007669"/>
    <property type="project" value="UniProtKB-UniRule"/>
</dbReference>
<dbReference type="GO" id="GO:0005524">
    <property type="term" value="F:ATP binding"/>
    <property type="evidence" value="ECO:0007669"/>
    <property type="project" value="UniProtKB-UniRule"/>
</dbReference>
<evidence type="ECO:0000256" key="1">
    <source>
        <dbReference type="ARBA" id="ARBA00004496"/>
    </source>
</evidence>
<dbReference type="Pfam" id="PF24621">
    <property type="entry name" value="DHQS_C"/>
    <property type="match status" value="1"/>
</dbReference>
<comment type="pathway">
    <text evidence="2 21 22">Metabolic intermediate biosynthesis; chorismate biosynthesis; chorismate from D-erythrose 4-phosphate and phosphoenolpyruvate: step 6/7.</text>
</comment>
<dbReference type="FunFam" id="3.65.10.10:FF:000008">
    <property type="entry name" value="Pentafunctional AROM polypeptide"/>
    <property type="match status" value="1"/>
</dbReference>
<dbReference type="CDD" id="cd00502">
    <property type="entry name" value="DHQase_I"/>
    <property type="match status" value="1"/>
</dbReference>
<dbReference type="SUPFAM" id="SSF56796">
    <property type="entry name" value="Dehydroquinate synthase-like"/>
    <property type="match status" value="1"/>
</dbReference>
<dbReference type="PRINTS" id="PR01100">
    <property type="entry name" value="SHIKIMTKNASE"/>
</dbReference>
<comment type="similarity">
    <text evidence="21 22">In the 3rd section; belongs to the shikimate kinase family.</text>
</comment>
<dbReference type="Pfam" id="PF18317">
    <property type="entry name" value="SDH_C"/>
    <property type="match status" value="1"/>
</dbReference>
<feature type="region of interest" description="3-dehydroquinate synthase" evidence="21">
    <location>
        <begin position="1"/>
        <end position="388"/>
    </location>
</feature>
<dbReference type="InterPro" id="IPR010110">
    <property type="entry name" value="Shikimate_DH_AroM-type"/>
</dbReference>
<dbReference type="GO" id="GO:0046872">
    <property type="term" value="F:metal ion binding"/>
    <property type="evidence" value="ECO:0007669"/>
    <property type="project" value="UniProtKB-UniRule"/>
</dbReference>
<dbReference type="HAMAP" id="MF_03143">
    <property type="entry name" value="Pentafunct_AroM"/>
    <property type="match status" value="1"/>
</dbReference>
<dbReference type="FunFam" id="3.65.10.10:FF:000007">
    <property type="entry name" value="Pentafunctional AROM polypeptide"/>
    <property type="match status" value="1"/>
</dbReference>
<dbReference type="InterPro" id="IPR016037">
    <property type="entry name" value="DHQ_synth_AroB"/>
</dbReference>
<dbReference type="PROSITE" id="PS00885">
    <property type="entry name" value="EPSP_SYNTHASE_2"/>
    <property type="match status" value="1"/>
</dbReference>
<feature type="binding site" evidence="21">
    <location>
        <begin position="118"/>
        <end position="120"/>
    </location>
    <ligand>
        <name>NAD(+)</name>
        <dbReference type="ChEBI" id="CHEBI:57540"/>
    </ligand>
</feature>
<dbReference type="HAMAP" id="MF_00109">
    <property type="entry name" value="Shikimate_kinase"/>
    <property type="match status" value="1"/>
</dbReference>
<evidence type="ECO:0000256" key="3">
    <source>
        <dbReference type="ARBA" id="ARBA00004842"/>
    </source>
</evidence>
<dbReference type="InterPro" id="IPR000623">
    <property type="entry name" value="Shikimate_kinase/TSH1"/>
</dbReference>
<comment type="caution">
    <text evidence="28">The sequence shown here is derived from an EMBL/GenBank/DDBJ whole genome shotgun (WGS) entry which is preliminary data.</text>
</comment>
<evidence type="ECO:0000256" key="12">
    <source>
        <dbReference type="ARBA" id="ARBA00022840"/>
    </source>
</evidence>
<feature type="domain" description="Enolpyruvate transferase" evidence="23">
    <location>
        <begin position="409"/>
        <end position="839"/>
    </location>
</feature>
<dbReference type="GO" id="GO:0003855">
    <property type="term" value="F:3-dehydroquinate dehydratase activity"/>
    <property type="evidence" value="ECO:0007669"/>
    <property type="project" value="UniProtKB-UniRule"/>
</dbReference>
<dbReference type="SUPFAM" id="SSF51735">
    <property type="entry name" value="NAD(P)-binding Rossmann-fold domains"/>
    <property type="match status" value="1"/>
</dbReference>
<comment type="similarity">
    <text evidence="4">Belongs to the EPSP synthase family.</text>
</comment>
<dbReference type="OrthoDB" id="197068at2759"/>
<dbReference type="InterPro" id="IPR036968">
    <property type="entry name" value="Enolpyruvate_Tfrase_sf"/>
</dbReference>
<feature type="binding site" evidence="21">
    <location>
        <begin position="198"/>
        <end position="201"/>
    </location>
    <ligand>
        <name>7-phospho-2-dehydro-3-deoxy-D-arabino-heptonate</name>
        <dbReference type="ChEBI" id="CHEBI:58394"/>
    </ligand>
</feature>
<evidence type="ECO:0000256" key="8">
    <source>
        <dbReference type="ARBA" id="ARBA00022723"/>
    </source>
</evidence>
<dbReference type="GO" id="GO:0005737">
    <property type="term" value="C:cytoplasm"/>
    <property type="evidence" value="ECO:0007669"/>
    <property type="project" value="UniProtKB-SubCell"/>
</dbReference>
<keyword evidence="8 21" id="KW-0479">Metal-binding</keyword>
<dbReference type="FunFam" id="3.40.50.1970:FF:000007">
    <property type="entry name" value="Pentafunctional AROM polypeptide"/>
    <property type="match status" value="1"/>
</dbReference>
<evidence type="ECO:0000256" key="4">
    <source>
        <dbReference type="ARBA" id="ARBA00009948"/>
    </source>
</evidence>
<evidence type="ECO:0000256" key="13">
    <source>
        <dbReference type="ARBA" id="ARBA00022857"/>
    </source>
</evidence>
<accession>A0A9P4HPG5</accession>
<feature type="region of interest" description="Shikimate kinase" evidence="21">
    <location>
        <begin position="867"/>
        <end position="1059"/>
    </location>
</feature>
<dbReference type="SUPFAM" id="SSF51569">
    <property type="entry name" value="Aldolase"/>
    <property type="match status" value="1"/>
</dbReference>
<dbReference type="InterPro" id="IPR013708">
    <property type="entry name" value="Shikimate_DH-bd_N"/>
</dbReference>
<keyword evidence="16 21" id="KW-0456">Lyase</keyword>
<dbReference type="InterPro" id="IPR031322">
    <property type="entry name" value="Shikimate/glucono_kinase"/>
</dbReference>
<dbReference type="PANTHER" id="PTHR21090">
    <property type="entry name" value="AROM/DEHYDROQUINATE SYNTHASE"/>
    <property type="match status" value="1"/>
</dbReference>
<feature type="region of interest" description="Shikimate dehydrogenase" evidence="21">
    <location>
        <begin position="1293"/>
        <end position="1597"/>
    </location>
</feature>
<feature type="binding site" evidence="21">
    <location>
        <begin position="268"/>
        <end position="272"/>
    </location>
    <ligand>
        <name>7-phospho-2-dehydro-3-deoxy-D-arabino-heptonate</name>
        <dbReference type="ChEBI" id="CHEBI:58394"/>
    </ligand>
</feature>
<feature type="active site" description="For EPSP synthase activity" evidence="21">
    <location>
        <position position="827"/>
    </location>
</feature>
<comment type="pathway">
    <text evidence="21 22">Metabolic intermediate biosynthesis; chorismate biosynthesis; chorismate from D-erythrose 4-phosphate and phosphoenolpyruvate: step 2/7.</text>
</comment>
<keyword evidence="6 21" id="KW-0028">Amino-acid biosynthesis</keyword>
<evidence type="ECO:0000313" key="29">
    <source>
        <dbReference type="Proteomes" id="UP000799776"/>
    </source>
</evidence>
<feature type="binding site" evidence="21">
    <location>
        <position position="360"/>
    </location>
    <ligand>
        <name>7-phospho-2-dehydro-3-deoxy-D-arabino-heptonate</name>
        <dbReference type="ChEBI" id="CHEBI:58394"/>
    </ligand>
</feature>
<comment type="similarity">
    <text evidence="21">In the N-terminal section; belongs to the sugar phosphate cyclases superfamily. Dehydroquinate synthase family.</text>
</comment>
<dbReference type="NCBIfam" id="TIGR01357">
    <property type="entry name" value="aroB"/>
    <property type="match status" value="1"/>
</dbReference>
<dbReference type="NCBIfam" id="TIGR01356">
    <property type="entry name" value="aroA"/>
    <property type="match status" value="1"/>
</dbReference>
<comment type="caution">
    <text evidence="21">Lacks conserved residue(s) required for the propagation of feature annotation.</text>
</comment>
<evidence type="ECO:0000313" key="28">
    <source>
        <dbReference type="EMBL" id="KAF2084282.1"/>
    </source>
</evidence>
<comment type="pathway">
    <text evidence="3 21 22">Metabolic intermediate biosynthesis; chorismate biosynthesis; chorismate from D-erythrose 4-phosphate and phosphoenolpyruvate: step 5/7.</text>
</comment>
<feature type="domain" description="3-dehydroquinate synthase N-terminal" evidence="24">
    <location>
        <begin position="81"/>
        <end position="193"/>
    </location>
</feature>
<feature type="binding site" evidence="21">
    <location>
        <begin position="50"/>
        <end position="52"/>
    </location>
    <ligand>
        <name>NAD(+)</name>
        <dbReference type="ChEBI" id="CHEBI:57540"/>
    </ligand>
</feature>
<organism evidence="28 29">
    <name type="scientific">Saccharata proteae CBS 121410</name>
    <dbReference type="NCBI Taxonomy" id="1314787"/>
    <lineage>
        <taxon>Eukaryota</taxon>
        <taxon>Fungi</taxon>
        <taxon>Dikarya</taxon>
        <taxon>Ascomycota</taxon>
        <taxon>Pezizomycotina</taxon>
        <taxon>Dothideomycetes</taxon>
        <taxon>Dothideomycetes incertae sedis</taxon>
        <taxon>Botryosphaeriales</taxon>
        <taxon>Saccharataceae</taxon>
        <taxon>Saccharata</taxon>
    </lineage>
</organism>
<feature type="binding site" evidence="21">
    <location>
        <position position="291"/>
    </location>
    <ligand>
        <name>Zn(2+)</name>
        <dbReference type="ChEBI" id="CHEBI:29105"/>
        <note>catalytic</note>
    </ligand>
</feature>
<dbReference type="Gene3D" id="3.40.50.1970">
    <property type="match status" value="1"/>
</dbReference>
<dbReference type="GO" id="GO:0004765">
    <property type="term" value="F:shikimate kinase activity"/>
    <property type="evidence" value="ECO:0007669"/>
    <property type="project" value="UniProtKB-UniRule"/>
</dbReference>
<evidence type="ECO:0000256" key="7">
    <source>
        <dbReference type="ARBA" id="ARBA00022679"/>
    </source>
</evidence>
<comment type="function">
    <text evidence="20 21 22">The AROM polypeptide catalyzes 5 consecutive enzymatic reactions in prechorismate polyaromatic amino acid biosynthesis.</text>
</comment>
<evidence type="ECO:0000259" key="26">
    <source>
        <dbReference type="Pfam" id="PF18317"/>
    </source>
</evidence>
<comment type="subunit">
    <text evidence="21 22">Homodimer.</text>
</comment>
<dbReference type="FunFam" id="3.20.20.70:FF:000135">
    <property type="entry name" value="Pentafunctional AROM polypeptide"/>
    <property type="match status" value="1"/>
</dbReference>
<comment type="catalytic activity">
    <reaction evidence="18">
        <text>3-phosphoshikimate + phosphoenolpyruvate = 5-O-(1-carboxyvinyl)-3-phosphoshikimate + phosphate</text>
        <dbReference type="Rhea" id="RHEA:21256"/>
        <dbReference type="ChEBI" id="CHEBI:43474"/>
        <dbReference type="ChEBI" id="CHEBI:57701"/>
        <dbReference type="ChEBI" id="CHEBI:58702"/>
        <dbReference type="ChEBI" id="CHEBI:145989"/>
        <dbReference type="EC" id="2.5.1.19"/>
    </reaction>
    <physiologicalReaction direction="left-to-right" evidence="18">
        <dbReference type="Rhea" id="RHEA:21257"/>
    </physiologicalReaction>
</comment>
<dbReference type="EC" id="2.5.1.19" evidence="21"/>
<feature type="binding site" evidence="21">
    <location>
        <position position="275"/>
    </location>
    <ligand>
        <name>7-phospho-2-dehydro-3-deoxy-D-arabino-heptonate</name>
        <dbReference type="ChEBI" id="CHEBI:58394"/>
    </ligand>
</feature>
<evidence type="ECO:0000256" key="5">
    <source>
        <dbReference type="ARBA" id="ARBA00022490"/>
    </source>
</evidence>
<feature type="binding site" evidence="21">
    <location>
        <position position="165"/>
    </location>
    <ligand>
        <name>NAD(+)</name>
        <dbReference type="ChEBI" id="CHEBI:57540"/>
    </ligand>
</feature>
<keyword evidence="11 21" id="KW-0862">Zinc</keyword>
<dbReference type="Pfam" id="PF01202">
    <property type="entry name" value="SKI"/>
    <property type="match status" value="1"/>
</dbReference>
<dbReference type="Pfam" id="PF01487">
    <property type="entry name" value="DHquinase_I"/>
    <property type="match status" value="1"/>
</dbReference>
<feature type="binding site" evidence="21">
    <location>
        <begin position="183"/>
        <end position="186"/>
    </location>
    <ligand>
        <name>NAD(+)</name>
        <dbReference type="ChEBI" id="CHEBI:57540"/>
    </ligand>
</feature>
<dbReference type="Gene3D" id="3.40.50.10860">
    <property type="entry name" value="Leucine Dehydrogenase, chain A, domain 1"/>
    <property type="match status" value="1"/>
</dbReference>
<comment type="subcellular location">
    <subcellularLocation>
        <location evidence="1 21 22">Cytoplasm</location>
    </subcellularLocation>
</comment>
<dbReference type="HAMAP" id="MF_00210">
    <property type="entry name" value="EPSP_synth"/>
    <property type="match status" value="1"/>
</dbReference>
<feature type="binding site" evidence="21">
    <location>
        <position position="291"/>
    </location>
    <ligand>
        <name>7-phospho-2-dehydro-3-deoxy-D-arabino-heptonate</name>
        <dbReference type="ChEBI" id="CHEBI:58394"/>
    </ligand>
</feature>
<dbReference type="InterPro" id="IPR023000">
    <property type="entry name" value="Shikimate_kinase_CS"/>
</dbReference>
<feature type="binding site" evidence="21">
    <location>
        <position position="254"/>
    </location>
    <ligand>
        <name>7-phospho-2-dehydro-3-deoxy-D-arabino-heptonate</name>
        <dbReference type="ChEBI" id="CHEBI:58394"/>
    </ligand>
</feature>
<evidence type="ECO:0000256" key="11">
    <source>
        <dbReference type="ARBA" id="ARBA00022833"/>
    </source>
</evidence>
<feature type="binding site" evidence="21">
    <location>
        <position position="166"/>
    </location>
    <ligand>
        <name>7-phospho-2-dehydro-3-deoxy-D-arabino-heptonate</name>
        <dbReference type="ChEBI" id="CHEBI:58394"/>
    </ligand>
</feature>
<keyword evidence="14 21" id="KW-0560">Oxidoreductase</keyword>
<comment type="pathway">
    <text evidence="21 22">Metabolic intermediate biosynthesis; chorismate biosynthesis; chorismate from D-erythrose 4-phosphate and phosphoenolpyruvate: step 3/7.</text>
</comment>
<dbReference type="InterPro" id="IPR046346">
    <property type="entry name" value="Aminoacid_DH-like_N_sf"/>
</dbReference>
<comment type="pathway">
    <text evidence="21 22">Metabolic intermediate biosynthesis; chorismate biosynthesis; chorismate from D-erythrose 4-phosphate and phosphoenolpyruvate: step 4/7.</text>
</comment>
<dbReference type="NCBIfam" id="TIGR01809">
    <property type="entry name" value="Shik-DH-AROM"/>
    <property type="match status" value="1"/>
</dbReference>
<feature type="binding site" evidence="21">
    <location>
        <position position="156"/>
    </location>
    <ligand>
        <name>7-phospho-2-dehydro-3-deoxy-D-arabino-heptonate</name>
        <dbReference type="ChEBI" id="CHEBI:58394"/>
    </ligand>
</feature>
<dbReference type="InterPro" id="IPR030960">
    <property type="entry name" value="DHQS/DOIS_N"/>
</dbReference>
<comment type="similarity">
    <text evidence="22">In the N-terminal section; belongs to the dehydroquinate synthase family.</text>
</comment>
<evidence type="ECO:0000259" key="25">
    <source>
        <dbReference type="Pfam" id="PF08501"/>
    </source>
</evidence>
<dbReference type="CDD" id="cd00464">
    <property type="entry name" value="SK"/>
    <property type="match status" value="1"/>
</dbReference>
<dbReference type="Gene3D" id="1.20.1090.10">
    <property type="entry name" value="Dehydroquinate synthase-like - alpha domain"/>
    <property type="match status" value="1"/>
</dbReference>
<dbReference type="InterPro" id="IPR013792">
    <property type="entry name" value="RNA3'P_cycl/enolpyr_Trfase_a/b"/>
</dbReference>
<keyword evidence="9 21" id="KW-0547">Nucleotide-binding</keyword>
<dbReference type="InterPro" id="IPR013785">
    <property type="entry name" value="Aldolase_TIM"/>
</dbReference>
<comment type="catalytic activity">
    <reaction evidence="21 22">
        <text>shikimate + NADP(+) = 3-dehydroshikimate + NADPH + H(+)</text>
        <dbReference type="Rhea" id="RHEA:17737"/>
        <dbReference type="ChEBI" id="CHEBI:15378"/>
        <dbReference type="ChEBI" id="CHEBI:16630"/>
        <dbReference type="ChEBI" id="CHEBI:36208"/>
        <dbReference type="ChEBI" id="CHEBI:57783"/>
        <dbReference type="ChEBI" id="CHEBI:58349"/>
        <dbReference type="EC" id="1.1.1.25"/>
    </reaction>
</comment>
<dbReference type="InterPro" id="IPR001986">
    <property type="entry name" value="Enolpyruvate_Tfrase_dom"/>
</dbReference>
<dbReference type="InterPro" id="IPR006264">
    <property type="entry name" value="EPSP_synthase"/>
</dbReference>
<dbReference type="PROSITE" id="PS01028">
    <property type="entry name" value="DEHYDROQUINASE_I"/>
    <property type="match status" value="1"/>
</dbReference>
<evidence type="ECO:0000256" key="10">
    <source>
        <dbReference type="ARBA" id="ARBA00022777"/>
    </source>
</evidence>
<feature type="region of interest" description="3-dehydroquinase" evidence="21">
    <location>
        <begin position="1060"/>
        <end position="1280"/>
    </location>
</feature>
<feature type="binding site" evidence="21">
    <location>
        <position position="194"/>
    </location>
    <ligand>
        <name>NAD(+)</name>
        <dbReference type="ChEBI" id="CHEBI:57540"/>
    </ligand>
</feature>
<dbReference type="InterPro" id="IPR027417">
    <property type="entry name" value="P-loop_NTPase"/>
</dbReference>
<dbReference type="EC" id="4.2.3.4" evidence="21"/>
<dbReference type="InterPro" id="IPR036291">
    <property type="entry name" value="NAD(P)-bd_dom_sf"/>
</dbReference>
<keyword evidence="17 21" id="KW-0511">Multifunctional enzyme</keyword>
<feature type="active site" description="Schiff-base intermediate with substrate; for 3-dehydroquinate dehydratase activity" evidence="21">
    <location>
        <position position="1211"/>
    </location>
</feature>
<dbReference type="GO" id="GO:0009423">
    <property type="term" value="P:chorismate biosynthetic process"/>
    <property type="evidence" value="ECO:0007669"/>
    <property type="project" value="UniProtKB-UniRule"/>
</dbReference>
<dbReference type="InterPro" id="IPR041121">
    <property type="entry name" value="SDH_C"/>
</dbReference>
<dbReference type="PIRSF" id="PIRSF000514">
    <property type="entry name" value="Pentafunct_AroM"/>
    <property type="match status" value="1"/>
</dbReference>
<feature type="domain" description="Shikimate dehydrogenase substrate binding N-terminal" evidence="25">
    <location>
        <begin position="1298"/>
        <end position="1378"/>
    </location>
</feature>
<evidence type="ECO:0000256" key="16">
    <source>
        <dbReference type="ARBA" id="ARBA00023239"/>
    </source>
</evidence>
<evidence type="ECO:0000256" key="21">
    <source>
        <dbReference type="HAMAP-Rule" id="MF_03143"/>
    </source>
</evidence>
<dbReference type="InterPro" id="IPR056179">
    <property type="entry name" value="DHQS_C"/>
</dbReference>
<protein>
    <recommendedName>
        <fullName evidence="21">Pentafunctional AROM polypeptide</fullName>
    </recommendedName>
    <domain>
        <recommendedName>
            <fullName evidence="21">3-dehydroquinate synthase</fullName>
            <shortName evidence="21">DHQS</shortName>
            <ecNumber evidence="21">4.2.3.4</ecNumber>
        </recommendedName>
    </domain>
    <domain>
        <recommendedName>
            <fullName evidence="21">3-phosphoshikimate 1-carboxyvinyltransferase</fullName>
            <ecNumber evidence="21">2.5.1.19</ecNumber>
        </recommendedName>
        <alternativeName>
            <fullName evidence="21">5-enolpyruvylshikimate-3-phosphate synthase</fullName>
            <shortName evidence="21">EPSP synthase</shortName>
            <shortName evidence="21">EPSPS</shortName>
        </alternativeName>
    </domain>
    <domain>
        <recommendedName>
            <fullName evidence="21">Shikimate kinase</fullName>
            <shortName evidence="21">SK</shortName>
            <ecNumber evidence="21">2.7.1.71</ecNumber>
        </recommendedName>
    </domain>
    <domain>
        <recommendedName>
            <fullName evidence="21">3-dehydroquinate dehydratase</fullName>
            <shortName evidence="21">3-dehydroquinase</shortName>
            <ecNumber evidence="21">4.2.1.10</ecNumber>
        </recommendedName>
    </domain>
    <domain>
        <recommendedName>
            <fullName evidence="21">Shikimate dehydrogenase</fullName>
            <ecNumber evidence="21">1.1.1.25</ecNumber>
        </recommendedName>
    </domain>
</protein>
<dbReference type="PANTHER" id="PTHR21090:SF5">
    <property type="entry name" value="PENTAFUNCTIONAL AROM POLYPEPTIDE"/>
    <property type="match status" value="1"/>
</dbReference>
<dbReference type="SUPFAM" id="SSF53223">
    <property type="entry name" value="Aminoacid dehydrogenase-like, N-terminal domain"/>
    <property type="match status" value="1"/>
</dbReference>
<evidence type="ECO:0000256" key="15">
    <source>
        <dbReference type="ARBA" id="ARBA00023141"/>
    </source>
</evidence>
<dbReference type="EC" id="4.2.1.10" evidence="21"/>
<proteinExistence type="inferred from homology"/>
<keyword evidence="5 21" id="KW-0963">Cytoplasm</keyword>
<feature type="binding site" evidence="21">
    <location>
        <position position="275"/>
    </location>
    <ligand>
        <name>Zn(2+)</name>
        <dbReference type="ChEBI" id="CHEBI:29105"/>
        <note>catalytic</note>
    </ligand>
</feature>
<feature type="active site" description="Proton acceptor; for 3-dehydroquinate dehydratase activity" evidence="21">
    <location>
        <position position="1183"/>
    </location>
</feature>
<feature type="active site" description="Proton acceptor; for 3-dehydroquinate synthase activity" evidence="21">
    <location>
        <position position="279"/>
    </location>
</feature>
<keyword evidence="13 21" id="KW-0521">NADP</keyword>